<evidence type="ECO:0000256" key="1">
    <source>
        <dbReference type="SAM" id="MobiDB-lite"/>
    </source>
</evidence>
<protein>
    <submittedName>
        <fullName evidence="4">Uncharacterized protein</fullName>
    </submittedName>
</protein>
<name>A0AAF3J4B5_9BILA</name>
<dbReference type="Proteomes" id="UP000887575">
    <property type="component" value="Unassembled WGS sequence"/>
</dbReference>
<evidence type="ECO:0000256" key="2">
    <source>
        <dbReference type="SAM" id="SignalP"/>
    </source>
</evidence>
<feature type="signal peptide" evidence="2">
    <location>
        <begin position="1"/>
        <end position="17"/>
    </location>
</feature>
<feature type="region of interest" description="Disordered" evidence="1">
    <location>
        <begin position="193"/>
        <end position="219"/>
    </location>
</feature>
<organism evidence="3 4">
    <name type="scientific">Mesorhabditis belari</name>
    <dbReference type="NCBI Taxonomy" id="2138241"/>
    <lineage>
        <taxon>Eukaryota</taxon>
        <taxon>Metazoa</taxon>
        <taxon>Ecdysozoa</taxon>
        <taxon>Nematoda</taxon>
        <taxon>Chromadorea</taxon>
        <taxon>Rhabditida</taxon>
        <taxon>Rhabditina</taxon>
        <taxon>Rhabditomorpha</taxon>
        <taxon>Rhabditoidea</taxon>
        <taxon>Rhabditidae</taxon>
        <taxon>Mesorhabditinae</taxon>
        <taxon>Mesorhabditis</taxon>
    </lineage>
</organism>
<accession>A0AAF3J4B5</accession>
<reference evidence="4" key="1">
    <citation type="submission" date="2024-02" db="UniProtKB">
        <authorList>
            <consortium name="WormBaseParasite"/>
        </authorList>
    </citation>
    <scope>IDENTIFICATION</scope>
</reference>
<keyword evidence="3" id="KW-1185">Reference proteome</keyword>
<dbReference type="AlphaFoldDB" id="A0AAF3J4B5"/>
<feature type="chain" id="PRO_5042091436" evidence="2">
    <location>
        <begin position="18"/>
        <end position="254"/>
    </location>
</feature>
<evidence type="ECO:0000313" key="3">
    <source>
        <dbReference type="Proteomes" id="UP000887575"/>
    </source>
</evidence>
<dbReference type="WBParaSite" id="MBELARI_LOCUS15352">
    <property type="protein sequence ID" value="MBELARI_LOCUS15352"/>
    <property type="gene ID" value="MBELARI_LOCUS15352"/>
</dbReference>
<evidence type="ECO:0000313" key="4">
    <source>
        <dbReference type="WBParaSite" id="MBELARI_LOCUS15352"/>
    </source>
</evidence>
<sequence>MTTKNWIVALLWVQVASQQLNPQCADILKLAGASEKFGNSVGHAIHSINVRALRRFDPLVTEKNRVPTMNMDLSSEQVLLSYAPDTRGFDKGAFHSTGMKVLDEVLSQMDNQMYGMKYFTPLEKIVHAFHMEEMWTMIHHEYMRLQSNPPSKEVCECAMDVEGNGVLSMLRFVAFTFREPEAVLRLDKKRNRVKRGAHHENMEENALAQKSPKSSGTMPPLMNSKAWAEWVTLLSPMEMSEHFDTAIFLFCALN</sequence>
<proteinExistence type="predicted"/>
<keyword evidence="2" id="KW-0732">Signal</keyword>